<dbReference type="PANTHER" id="PTHR46832:SF1">
    <property type="entry name" value="5'-METHYLTHIOADENOSINE_S-ADENOSYLHOMOCYSTEINE NUCLEOSIDASE"/>
    <property type="match status" value="1"/>
</dbReference>
<dbReference type="AlphaFoldDB" id="A0A160T5D0"/>
<evidence type="ECO:0000259" key="1">
    <source>
        <dbReference type="Pfam" id="PF01048"/>
    </source>
</evidence>
<accession>A0A160T5D0</accession>
<dbReference type="GO" id="GO:0009116">
    <property type="term" value="P:nucleoside metabolic process"/>
    <property type="evidence" value="ECO:0007669"/>
    <property type="project" value="InterPro"/>
</dbReference>
<keyword evidence="3" id="KW-1185">Reference proteome</keyword>
<sequence length="245" mass="26536">MTTPPDAVILISANAEWQPVRARYPDAAIEPTPYGECFTASLPLTDGRRSPVVFFHGGWGKIDAAAGTQYAIDRWRPALLINLGTCGGFAGDIAAGEVLLVDFTLVYDIVEQMGDPDEALAHYATAIDLSWLGRPWPLAARQELLVSADRDIVAGEVADLRARYGAIAADWESGAIAHVCGRNGTRCLILRAVTDLVSHETGEAYGRLDLFAARAAEVMGRLVDSLPGWLEMQRRESTDYTDSTD</sequence>
<dbReference type="GO" id="GO:0008782">
    <property type="term" value="F:adenosylhomocysteine nucleosidase activity"/>
    <property type="evidence" value="ECO:0007669"/>
    <property type="project" value="UniProtKB-EC"/>
</dbReference>
<feature type="domain" description="Nucleoside phosphorylase" evidence="1">
    <location>
        <begin position="48"/>
        <end position="225"/>
    </location>
</feature>
<reference evidence="2" key="1">
    <citation type="submission" date="2016-01" db="EMBL/GenBank/DDBJ databases">
        <authorList>
            <person name="Mcilroy J.S."/>
            <person name="Karst M S."/>
            <person name="Albertsen M."/>
        </authorList>
    </citation>
    <scope>NUCLEOTIDE SEQUENCE</scope>
    <source>
        <strain evidence="2">Cfx-K</strain>
    </source>
</reference>
<keyword evidence="2" id="KW-0378">Hydrolase</keyword>
<protein>
    <submittedName>
        <fullName evidence="2">Adenosylhomocysteine nucleosidase</fullName>
        <ecNumber evidence="2">3.2.2.9</ecNumber>
    </submittedName>
</protein>
<dbReference type="PANTHER" id="PTHR46832">
    <property type="entry name" value="5'-METHYLTHIOADENOSINE/S-ADENOSYLHOMOCYSTEINE NUCLEOSIDASE"/>
    <property type="match status" value="1"/>
</dbReference>
<dbReference type="Proteomes" id="UP000215027">
    <property type="component" value="Chromosome II"/>
</dbReference>
<dbReference type="EMBL" id="LN890656">
    <property type="protein sequence ID" value="CUS05581.1"/>
    <property type="molecule type" value="Genomic_DNA"/>
</dbReference>
<dbReference type="OrthoDB" id="9792278at2"/>
<gene>
    <name evidence="2" type="ORF">CFX0092_B0047</name>
</gene>
<dbReference type="GO" id="GO:0008930">
    <property type="term" value="F:methylthioadenosine nucleosidase activity"/>
    <property type="evidence" value="ECO:0007669"/>
    <property type="project" value="TreeGrafter"/>
</dbReference>
<dbReference type="EC" id="3.2.2.9" evidence="2"/>
<dbReference type="SUPFAM" id="SSF53167">
    <property type="entry name" value="Purine and uridine phosphorylases"/>
    <property type="match status" value="1"/>
</dbReference>
<evidence type="ECO:0000313" key="2">
    <source>
        <dbReference type="EMBL" id="CUS05581.1"/>
    </source>
</evidence>
<dbReference type="InterPro" id="IPR000845">
    <property type="entry name" value="Nucleoside_phosphorylase_d"/>
</dbReference>
<dbReference type="Gene3D" id="3.40.50.1580">
    <property type="entry name" value="Nucleoside phosphorylase domain"/>
    <property type="match status" value="1"/>
</dbReference>
<proteinExistence type="predicted"/>
<dbReference type="GO" id="GO:0005829">
    <property type="term" value="C:cytosol"/>
    <property type="evidence" value="ECO:0007669"/>
    <property type="project" value="TreeGrafter"/>
</dbReference>
<dbReference type="Pfam" id="PF01048">
    <property type="entry name" value="PNP_UDP_1"/>
    <property type="match status" value="1"/>
</dbReference>
<name>A0A160T5D0_9CHLR</name>
<dbReference type="KEGG" id="pbf:CFX0092_B0047"/>
<dbReference type="CDD" id="cd09008">
    <property type="entry name" value="MTAN"/>
    <property type="match status" value="1"/>
</dbReference>
<dbReference type="InterPro" id="IPR035994">
    <property type="entry name" value="Nucleoside_phosphorylase_sf"/>
</dbReference>
<organism evidence="2 3">
    <name type="scientific">Candidatus Promineifilum breve</name>
    <dbReference type="NCBI Taxonomy" id="1806508"/>
    <lineage>
        <taxon>Bacteria</taxon>
        <taxon>Bacillati</taxon>
        <taxon>Chloroflexota</taxon>
        <taxon>Ardenticatenia</taxon>
        <taxon>Candidatus Promineifilales</taxon>
        <taxon>Candidatus Promineifilaceae</taxon>
        <taxon>Candidatus Promineifilum</taxon>
    </lineage>
</organism>
<keyword evidence="2" id="KW-0326">Glycosidase</keyword>
<evidence type="ECO:0000313" key="3">
    <source>
        <dbReference type="Proteomes" id="UP000215027"/>
    </source>
</evidence>
<dbReference type="GO" id="GO:0019284">
    <property type="term" value="P:L-methionine salvage from S-adenosylmethionine"/>
    <property type="evidence" value="ECO:0007669"/>
    <property type="project" value="TreeGrafter"/>
</dbReference>
<dbReference type="RefSeq" id="WP_095044974.1">
    <property type="nucleotide sequence ID" value="NZ_LN890656.1"/>
</dbReference>